<gene>
    <name evidence="2" type="ORF">FWK35_00020583</name>
</gene>
<evidence type="ECO:0000313" key="2">
    <source>
        <dbReference type="EMBL" id="KAF0746085.1"/>
    </source>
</evidence>
<reference evidence="2 3" key="1">
    <citation type="submission" date="2019-08" db="EMBL/GenBank/DDBJ databases">
        <title>Whole genome of Aphis craccivora.</title>
        <authorList>
            <person name="Voronova N.V."/>
            <person name="Shulinski R.S."/>
            <person name="Bandarenka Y.V."/>
            <person name="Zhorov D.G."/>
            <person name="Warner D."/>
        </authorList>
    </citation>
    <scope>NUCLEOTIDE SEQUENCE [LARGE SCALE GENOMIC DNA]</scope>
    <source>
        <strain evidence="2">180601</strain>
        <tissue evidence="2">Whole Body</tissue>
    </source>
</reference>
<name>A0A6G0XZD7_APHCR</name>
<dbReference type="InterPro" id="IPR012337">
    <property type="entry name" value="RNaseH-like_sf"/>
</dbReference>
<protein>
    <submittedName>
        <fullName evidence="2">Zinc finger MYM-type protein 1-like</fullName>
    </submittedName>
</protein>
<accession>A0A6G0XZD7</accession>
<dbReference type="InterPro" id="IPR052958">
    <property type="entry name" value="IFN-induced_PKR_regulator"/>
</dbReference>
<sequence length="511" mass="59328">MMSCFIKVSDSEKFLALNNLWAPIPGYKFLTTGKRHLKFQYTWLLKYNWLCFSQIQNGAYCKKKALGLKGVFEIHEKTEYHETSLCKYDYFLAVKNRKIESIEIQVNNALRKEIEENRNRIKAIMKTVLFCGTQGIALRGHKDGGLVRCDEDEIYNDGNFRQLLRFRVDAGDQNLQNHLVTCSKNAILMLQKLVHDINAAKSFTVLADETSDIANKEQLTVCVSYVHFDQNKLREDFLQFIEVKDMSGKALADTILKNLQSMDEKSFKLKKFCPTRWVERHDAVILYYELQSAIISALEDIFLWKDTDTSSAANQLLALIHQFKFQISMMILVKLFSISVSISKFLQTENLNLENALFFAETTQTTLQDIRLNIDKEFNETFKSVEKICNTMEIAIELMLTLTLRKPNLKVTKQVEDKFKLLLENYKDILNDNRNDNILNKYSTCAELKLWHNSFEYQRQLPEHSEQSKITVTDLFFQCNSEIYTIISKLLQILITLPVTTASGEHSYSTL</sequence>
<feature type="coiled-coil region" evidence="1">
    <location>
        <begin position="92"/>
        <end position="127"/>
    </location>
</feature>
<dbReference type="Proteomes" id="UP000478052">
    <property type="component" value="Unassembled WGS sequence"/>
</dbReference>
<keyword evidence="1" id="KW-0175">Coiled coil</keyword>
<dbReference type="AlphaFoldDB" id="A0A6G0XZD7"/>
<proteinExistence type="predicted"/>
<evidence type="ECO:0000256" key="1">
    <source>
        <dbReference type="SAM" id="Coils"/>
    </source>
</evidence>
<dbReference type="PANTHER" id="PTHR46289:SF14">
    <property type="entry name" value="DUF4371 DOMAIN-CONTAINING PROTEIN"/>
    <property type="match status" value="1"/>
</dbReference>
<organism evidence="2 3">
    <name type="scientific">Aphis craccivora</name>
    <name type="common">Cowpea aphid</name>
    <dbReference type="NCBI Taxonomy" id="307492"/>
    <lineage>
        <taxon>Eukaryota</taxon>
        <taxon>Metazoa</taxon>
        <taxon>Ecdysozoa</taxon>
        <taxon>Arthropoda</taxon>
        <taxon>Hexapoda</taxon>
        <taxon>Insecta</taxon>
        <taxon>Pterygota</taxon>
        <taxon>Neoptera</taxon>
        <taxon>Paraneoptera</taxon>
        <taxon>Hemiptera</taxon>
        <taxon>Sternorrhyncha</taxon>
        <taxon>Aphidomorpha</taxon>
        <taxon>Aphidoidea</taxon>
        <taxon>Aphididae</taxon>
        <taxon>Aphidini</taxon>
        <taxon>Aphis</taxon>
        <taxon>Aphis</taxon>
    </lineage>
</organism>
<keyword evidence="3" id="KW-1185">Reference proteome</keyword>
<dbReference type="SUPFAM" id="SSF53098">
    <property type="entry name" value="Ribonuclease H-like"/>
    <property type="match status" value="1"/>
</dbReference>
<dbReference type="PANTHER" id="PTHR46289">
    <property type="entry name" value="52 KDA REPRESSOR OF THE INHIBITOR OF THE PROTEIN KINASE-LIKE PROTEIN-RELATED"/>
    <property type="match status" value="1"/>
</dbReference>
<evidence type="ECO:0000313" key="3">
    <source>
        <dbReference type="Proteomes" id="UP000478052"/>
    </source>
</evidence>
<comment type="caution">
    <text evidence="2">The sequence shown here is derived from an EMBL/GenBank/DDBJ whole genome shotgun (WGS) entry which is preliminary data.</text>
</comment>
<dbReference type="EMBL" id="VUJU01007328">
    <property type="protein sequence ID" value="KAF0746085.1"/>
    <property type="molecule type" value="Genomic_DNA"/>
</dbReference>